<protein>
    <submittedName>
        <fullName evidence="3">Uncharacterized protein</fullName>
    </submittedName>
</protein>
<evidence type="ECO:0000256" key="2">
    <source>
        <dbReference type="SAM" id="Phobius"/>
    </source>
</evidence>
<gene>
    <name evidence="3" type="ORF">chiPu_0027189</name>
</gene>
<feature type="transmembrane region" description="Helical" evidence="2">
    <location>
        <begin position="62"/>
        <end position="84"/>
    </location>
</feature>
<organism evidence="3 4">
    <name type="scientific">Chiloscyllium punctatum</name>
    <name type="common">Brownbanded bambooshark</name>
    <name type="synonym">Hemiscyllium punctatum</name>
    <dbReference type="NCBI Taxonomy" id="137246"/>
    <lineage>
        <taxon>Eukaryota</taxon>
        <taxon>Metazoa</taxon>
        <taxon>Chordata</taxon>
        <taxon>Craniata</taxon>
        <taxon>Vertebrata</taxon>
        <taxon>Chondrichthyes</taxon>
        <taxon>Elasmobranchii</taxon>
        <taxon>Galeomorphii</taxon>
        <taxon>Galeoidea</taxon>
        <taxon>Orectolobiformes</taxon>
        <taxon>Hemiscylliidae</taxon>
        <taxon>Chiloscyllium</taxon>
    </lineage>
</organism>
<dbReference type="Proteomes" id="UP000287033">
    <property type="component" value="Unassembled WGS sequence"/>
</dbReference>
<reference evidence="3 4" key="1">
    <citation type="journal article" date="2018" name="Nat. Ecol. Evol.">
        <title>Shark genomes provide insights into elasmobranch evolution and the origin of vertebrates.</title>
        <authorList>
            <person name="Hara Y"/>
            <person name="Yamaguchi K"/>
            <person name="Onimaru K"/>
            <person name="Kadota M"/>
            <person name="Koyanagi M"/>
            <person name="Keeley SD"/>
            <person name="Tatsumi K"/>
            <person name="Tanaka K"/>
            <person name="Motone F"/>
            <person name="Kageyama Y"/>
            <person name="Nozu R"/>
            <person name="Adachi N"/>
            <person name="Nishimura O"/>
            <person name="Nakagawa R"/>
            <person name="Tanegashima C"/>
            <person name="Kiyatake I"/>
            <person name="Matsumoto R"/>
            <person name="Murakumo K"/>
            <person name="Nishida K"/>
            <person name="Terakita A"/>
            <person name="Kuratani S"/>
            <person name="Sato K"/>
            <person name="Hyodo S Kuraku.S."/>
        </authorList>
    </citation>
    <scope>NUCLEOTIDE SEQUENCE [LARGE SCALE GENOMIC DNA]</scope>
</reference>
<accession>A0A401TKJ8</accession>
<feature type="region of interest" description="Disordered" evidence="1">
    <location>
        <begin position="106"/>
        <end position="152"/>
    </location>
</feature>
<evidence type="ECO:0000256" key="1">
    <source>
        <dbReference type="SAM" id="MobiDB-lite"/>
    </source>
</evidence>
<dbReference type="EMBL" id="BEZZ01097237">
    <property type="protein sequence ID" value="GCC43157.1"/>
    <property type="molecule type" value="Genomic_DNA"/>
</dbReference>
<feature type="region of interest" description="Disordered" evidence="1">
    <location>
        <begin position="1"/>
        <end position="40"/>
    </location>
</feature>
<evidence type="ECO:0000313" key="4">
    <source>
        <dbReference type="Proteomes" id="UP000287033"/>
    </source>
</evidence>
<evidence type="ECO:0000313" key="3">
    <source>
        <dbReference type="EMBL" id="GCC43157.1"/>
    </source>
</evidence>
<feature type="compositionally biased region" description="Pro residues" evidence="1">
    <location>
        <begin position="112"/>
        <end position="130"/>
    </location>
</feature>
<dbReference type="AlphaFoldDB" id="A0A401TKJ8"/>
<keyword evidence="4" id="KW-1185">Reference proteome</keyword>
<keyword evidence="2" id="KW-1133">Transmembrane helix</keyword>
<comment type="caution">
    <text evidence="3">The sequence shown here is derived from an EMBL/GenBank/DDBJ whole genome shotgun (WGS) entry which is preliminary data.</text>
</comment>
<name>A0A401TKJ8_CHIPU</name>
<proteinExistence type="predicted"/>
<sequence length="234" mass="25108">MLTPGCRVKGHRSALPAASRSFSGQFKAEGPGRNGQGASDHRIYTQLTFVSPLRSKLQPSPFFSFSLTPSLLLLLLLSAAMAWVSHLSLPILPIHGRPCRPLAASAVRQRRVPPPNPPRPIPGWPRPPVPLSTGRKSPSITSRPPPAGPMLTNPGAKSLRAARAPVRQGGRQSAPNFLPRHWLPVTVSRSSLPSHSSAILQSLPVPPRHWLTATVSYTIDSAQPLSATHAIGLR</sequence>
<keyword evidence="2" id="KW-0472">Membrane</keyword>
<keyword evidence="2" id="KW-0812">Transmembrane</keyword>